<reference evidence="3" key="1">
    <citation type="submission" date="2016-02" db="EMBL/GenBank/DDBJ databases">
        <authorList>
            <person name="Wibberg D."/>
        </authorList>
    </citation>
    <scope>NUCLEOTIDE SEQUENCE [LARGE SCALE GENOMIC DNA]</scope>
</reference>
<gene>
    <name evidence="2" type="ORF">FDG2_5396</name>
</gene>
<accession>A0A1C3PCY5</accession>
<protein>
    <recommendedName>
        <fullName evidence="4">Signal recognition particle protein</fullName>
    </recommendedName>
</protein>
<sequence>MTVTEVNQLLDRFEDARKVMKQMAGGLGGPGGAFRAKTAANRKAVKKAKGAKRKGNPAARAAQTQAEKIEAETRRAGSPPGGLPAGLGNGELPDLSALMRGGGFPPSGQGRGGRH</sequence>
<dbReference type="EMBL" id="FLUV01002249">
    <property type="protein sequence ID" value="SBW27671.1"/>
    <property type="molecule type" value="Genomic_DNA"/>
</dbReference>
<feature type="compositionally biased region" description="Basic residues" evidence="1">
    <location>
        <begin position="45"/>
        <end position="55"/>
    </location>
</feature>
<evidence type="ECO:0000313" key="2">
    <source>
        <dbReference type="EMBL" id="SBW27671.1"/>
    </source>
</evidence>
<name>A0A1C3PCY5_9ACTN</name>
<dbReference type="AlphaFoldDB" id="A0A1C3PCY5"/>
<evidence type="ECO:0000313" key="3">
    <source>
        <dbReference type="Proteomes" id="UP000199013"/>
    </source>
</evidence>
<feature type="region of interest" description="Disordered" evidence="1">
    <location>
        <begin position="45"/>
        <end position="115"/>
    </location>
</feature>
<proteinExistence type="predicted"/>
<keyword evidence="3" id="KW-1185">Reference proteome</keyword>
<feature type="compositionally biased region" description="Gly residues" evidence="1">
    <location>
        <begin position="100"/>
        <end position="115"/>
    </location>
</feature>
<evidence type="ECO:0008006" key="4">
    <source>
        <dbReference type="Google" id="ProtNLM"/>
    </source>
</evidence>
<organism evidence="2 3">
    <name type="scientific">Candidatus Protofrankia californiensis</name>
    <dbReference type="NCBI Taxonomy" id="1839754"/>
    <lineage>
        <taxon>Bacteria</taxon>
        <taxon>Bacillati</taxon>
        <taxon>Actinomycetota</taxon>
        <taxon>Actinomycetes</taxon>
        <taxon>Frankiales</taxon>
        <taxon>Frankiaceae</taxon>
        <taxon>Protofrankia</taxon>
    </lineage>
</organism>
<dbReference type="Proteomes" id="UP000199013">
    <property type="component" value="Unassembled WGS sequence"/>
</dbReference>
<evidence type="ECO:0000256" key="1">
    <source>
        <dbReference type="SAM" id="MobiDB-lite"/>
    </source>
</evidence>
<feature type="compositionally biased region" description="Gly residues" evidence="1">
    <location>
        <begin position="79"/>
        <end position="89"/>
    </location>
</feature>